<dbReference type="GO" id="GO:0003677">
    <property type="term" value="F:DNA binding"/>
    <property type="evidence" value="ECO:0007669"/>
    <property type="project" value="UniProtKB-UniRule"/>
</dbReference>
<dbReference type="Gene3D" id="2.10.260.10">
    <property type="match status" value="1"/>
</dbReference>
<feature type="domain" description="SpoVT-AbrB" evidence="2">
    <location>
        <begin position="43"/>
        <end position="88"/>
    </location>
</feature>
<dbReference type="EMBL" id="WHZV01000002">
    <property type="protein sequence ID" value="NEG54878.1"/>
    <property type="molecule type" value="Genomic_DNA"/>
</dbReference>
<dbReference type="SMART" id="SM00966">
    <property type="entry name" value="SpoVT_AbrB"/>
    <property type="match status" value="1"/>
</dbReference>
<evidence type="ECO:0000313" key="4">
    <source>
        <dbReference type="Proteomes" id="UP000483293"/>
    </source>
</evidence>
<dbReference type="InterPro" id="IPR039052">
    <property type="entry name" value="Antitox_PemI-like"/>
</dbReference>
<dbReference type="InterPro" id="IPR007159">
    <property type="entry name" value="SpoVT-AbrB_dom"/>
</dbReference>
<accession>A0A6L9SR08</accession>
<comment type="caution">
    <text evidence="3">The sequence shown here is derived from an EMBL/GenBank/DDBJ whole genome shotgun (WGS) entry which is preliminary data.</text>
</comment>
<name>A0A6L9SR08_9BIFI</name>
<gene>
    <name evidence="3" type="ORF">GFD21_03615</name>
</gene>
<dbReference type="Proteomes" id="UP000483293">
    <property type="component" value="Unassembled WGS sequence"/>
</dbReference>
<dbReference type="GO" id="GO:0097351">
    <property type="term" value="F:toxin sequestering activity"/>
    <property type="evidence" value="ECO:0007669"/>
    <property type="project" value="InterPro"/>
</dbReference>
<sequence>MGHTNAPPTANTRARARNIPAYARHPVKDILCISNQGGDMVKAKVTKWGNAAGIRLPKDFCDQLGIAIGDEVSIELDGDRITVEPAPGRWTLEGRLAHDWDGTRHQSPRIDWGPDVGKERWWEEEDQ</sequence>
<protein>
    <submittedName>
        <fullName evidence="3">AbrB/MazE/SpoVT family DNA-binding domain-containing protein</fullName>
    </submittedName>
</protein>
<dbReference type="InterPro" id="IPR037914">
    <property type="entry name" value="SpoVT-AbrB_sf"/>
</dbReference>
<proteinExistence type="predicted"/>
<dbReference type="PANTHER" id="PTHR40516">
    <property type="entry name" value="ANTITOXIN CHPS-RELATED"/>
    <property type="match status" value="1"/>
</dbReference>
<organism evidence="3 4">
    <name type="scientific">Bifidobacterium platyrrhinorum</name>
    <dbReference type="NCBI Taxonomy" id="2661628"/>
    <lineage>
        <taxon>Bacteria</taxon>
        <taxon>Bacillati</taxon>
        <taxon>Actinomycetota</taxon>
        <taxon>Actinomycetes</taxon>
        <taxon>Bifidobacteriales</taxon>
        <taxon>Bifidobacteriaceae</taxon>
        <taxon>Bifidobacterium</taxon>
    </lineage>
</organism>
<evidence type="ECO:0000313" key="3">
    <source>
        <dbReference type="EMBL" id="NEG54878.1"/>
    </source>
</evidence>
<keyword evidence="1 3" id="KW-0238">DNA-binding</keyword>
<dbReference type="SUPFAM" id="SSF89447">
    <property type="entry name" value="AbrB/MazE/MraZ-like"/>
    <property type="match status" value="1"/>
</dbReference>
<keyword evidence="4" id="KW-1185">Reference proteome</keyword>
<dbReference type="Pfam" id="PF04014">
    <property type="entry name" value="MazE_antitoxin"/>
    <property type="match status" value="1"/>
</dbReference>
<evidence type="ECO:0000259" key="2">
    <source>
        <dbReference type="PROSITE" id="PS51740"/>
    </source>
</evidence>
<dbReference type="PANTHER" id="PTHR40516:SF1">
    <property type="entry name" value="ANTITOXIN CHPS-RELATED"/>
    <property type="match status" value="1"/>
</dbReference>
<dbReference type="PROSITE" id="PS51740">
    <property type="entry name" value="SPOVT_ABRB"/>
    <property type="match status" value="1"/>
</dbReference>
<reference evidence="3 4" key="1">
    <citation type="submission" date="2019-10" db="EMBL/GenBank/DDBJ databases">
        <title>Bifidobacterium from non-human primates.</title>
        <authorList>
            <person name="Modesto M."/>
        </authorList>
    </citation>
    <scope>NUCLEOTIDE SEQUENCE [LARGE SCALE GENOMIC DNA]</scope>
    <source>
        <strain evidence="3 4">SMA15</strain>
    </source>
</reference>
<dbReference type="AlphaFoldDB" id="A0A6L9SR08"/>
<evidence type="ECO:0000256" key="1">
    <source>
        <dbReference type="PROSITE-ProRule" id="PRU01076"/>
    </source>
</evidence>